<proteinExistence type="predicted"/>
<keyword evidence="3" id="KW-1185">Reference proteome</keyword>
<dbReference type="EMBL" id="SWJQ01000084">
    <property type="protein sequence ID" value="TRZ22978.1"/>
    <property type="molecule type" value="Genomic_DNA"/>
</dbReference>
<dbReference type="AlphaFoldDB" id="A0A8K1GRF1"/>
<gene>
    <name evidence="2" type="ORF">HGM15179_004120</name>
</gene>
<name>A0A8K1GRF1_9PASS</name>
<dbReference type="Proteomes" id="UP000796761">
    <property type="component" value="Unassembled WGS sequence"/>
</dbReference>
<evidence type="ECO:0000313" key="2">
    <source>
        <dbReference type="EMBL" id="TRZ22978.1"/>
    </source>
</evidence>
<organism evidence="2 3">
    <name type="scientific">Zosterops borbonicus</name>
    <dbReference type="NCBI Taxonomy" id="364589"/>
    <lineage>
        <taxon>Eukaryota</taxon>
        <taxon>Metazoa</taxon>
        <taxon>Chordata</taxon>
        <taxon>Craniata</taxon>
        <taxon>Vertebrata</taxon>
        <taxon>Euteleostomi</taxon>
        <taxon>Archelosauria</taxon>
        <taxon>Archosauria</taxon>
        <taxon>Dinosauria</taxon>
        <taxon>Saurischia</taxon>
        <taxon>Theropoda</taxon>
        <taxon>Coelurosauria</taxon>
        <taxon>Aves</taxon>
        <taxon>Neognathae</taxon>
        <taxon>Neoaves</taxon>
        <taxon>Telluraves</taxon>
        <taxon>Australaves</taxon>
        <taxon>Passeriformes</taxon>
        <taxon>Sylvioidea</taxon>
        <taxon>Zosteropidae</taxon>
        <taxon>Zosterops</taxon>
    </lineage>
</organism>
<comment type="caution">
    <text evidence="2">The sequence shown here is derived from an EMBL/GenBank/DDBJ whole genome shotgun (WGS) entry which is preliminary data.</text>
</comment>
<feature type="compositionally biased region" description="Polar residues" evidence="1">
    <location>
        <begin position="20"/>
        <end position="33"/>
    </location>
</feature>
<feature type="region of interest" description="Disordered" evidence="1">
    <location>
        <begin position="1"/>
        <end position="43"/>
    </location>
</feature>
<sequence length="89" mass="9349">MAPQSPRWPVESFPPGEMRNQATQTSPALSDSDGQGAGKGRQEGLGLGLEKVLEEFCGRNICGLPPVLSSCPVLLSCPPVLSSRDSPVE</sequence>
<accession>A0A8K1GRF1</accession>
<reference evidence="2" key="1">
    <citation type="submission" date="2019-04" db="EMBL/GenBank/DDBJ databases">
        <title>Genome assembly of Zosterops borbonicus 15179.</title>
        <authorList>
            <person name="Leroy T."/>
            <person name="Anselmetti Y."/>
            <person name="Tilak M.-K."/>
            <person name="Nabholz B."/>
        </authorList>
    </citation>
    <scope>NUCLEOTIDE SEQUENCE</scope>
    <source>
        <strain evidence="2">HGM_15179</strain>
        <tissue evidence="2">Muscle</tissue>
    </source>
</reference>
<evidence type="ECO:0000256" key="1">
    <source>
        <dbReference type="SAM" id="MobiDB-lite"/>
    </source>
</evidence>
<protein>
    <submittedName>
        <fullName evidence="2">Uncharacterized protein</fullName>
    </submittedName>
</protein>
<evidence type="ECO:0000313" key="3">
    <source>
        <dbReference type="Proteomes" id="UP000796761"/>
    </source>
</evidence>